<dbReference type="EMBL" id="PKGY01000003">
    <property type="protein sequence ID" value="PKZ21707.1"/>
    <property type="molecule type" value="Genomic_DNA"/>
</dbReference>
<proteinExistence type="predicted"/>
<dbReference type="GO" id="GO:0000287">
    <property type="term" value="F:magnesium ion binding"/>
    <property type="evidence" value="ECO:0007669"/>
    <property type="project" value="TreeGrafter"/>
</dbReference>
<dbReference type="KEGG" id="asan:AWM72_01765"/>
<dbReference type="EMBL" id="CP014160">
    <property type="protein sequence ID" value="AMB93564.1"/>
    <property type="molecule type" value="Genomic_DNA"/>
</dbReference>
<dbReference type="NCBIfam" id="TIGR00099">
    <property type="entry name" value="Cof-subfamily"/>
    <property type="match status" value="1"/>
</dbReference>
<dbReference type="PROSITE" id="PS01228">
    <property type="entry name" value="COF_1"/>
    <property type="match status" value="1"/>
</dbReference>
<dbReference type="Proteomes" id="UP000069912">
    <property type="component" value="Chromosome"/>
</dbReference>
<keyword evidence="2" id="KW-0378">Hydrolase</keyword>
<sequence>MKALVAIDLDGTLLNPDKEVSAANRQAIQEALAAGVEIVICTGRPLAAIEAILQEVGLDSADHYSVTYNGGLVVANRGQEVLFEASLTREDLARIYPVLHDLDLPLEAVSRNRVYQLPYPTDYPGHYGDARDFLPTEKVSLEDLDDNLTFPKLVVATEADHLDAQIPKLPPAFYRDYSLIHSVPEELEFMAQGIDKGKALGVLADRLAYQKDQVYAIGDERNDAAMFAYAGMGIAMANSHPDILAQADLTTRSNREDGVAYALREFILKKPGDLIQ</sequence>
<dbReference type="Proteomes" id="UP000234239">
    <property type="component" value="Unassembled WGS sequence"/>
</dbReference>
<dbReference type="RefSeq" id="WP_067972255.1">
    <property type="nucleotide sequence ID" value="NZ_CAJHKM010000006.1"/>
</dbReference>
<keyword evidence="3" id="KW-1185">Reference proteome</keyword>
<dbReference type="SFLD" id="SFLDS00003">
    <property type="entry name" value="Haloacid_Dehalogenase"/>
    <property type="match status" value="1"/>
</dbReference>
<dbReference type="SUPFAM" id="SSF56784">
    <property type="entry name" value="HAD-like"/>
    <property type="match status" value="1"/>
</dbReference>
<dbReference type="Gene3D" id="3.30.1240.10">
    <property type="match status" value="1"/>
</dbReference>
<dbReference type="Gene3D" id="3.40.50.1000">
    <property type="entry name" value="HAD superfamily/HAD-like"/>
    <property type="match status" value="1"/>
</dbReference>
<dbReference type="InterPro" id="IPR000150">
    <property type="entry name" value="Cof"/>
</dbReference>
<evidence type="ECO:0000313" key="4">
    <source>
        <dbReference type="Proteomes" id="UP000234239"/>
    </source>
</evidence>
<organism evidence="1 3">
    <name type="scientific">Aerococcus sanguinicola</name>
    <dbReference type="NCBI Taxonomy" id="119206"/>
    <lineage>
        <taxon>Bacteria</taxon>
        <taxon>Bacillati</taxon>
        <taxon>Bacillota</taxon>
        <taxon>Bacilli</taxon>
        <taxon>Lactobacillales</taxon>
        <taxon>Aerococcaceae</taxon>
        <taxon>Aerococcus</taxon>
    </lineage>
</organism>
<accession>A0A109RCX2</accession>
<dbReference type="SFLD" id="SFLDG01144">
    <property type="entry name" value="C2.B.4:_PGP_Like"/>
    <property type="match status" value="1"/>
</dbReference>
<dbReference type="GeneID" id="92902797"/>
<dbReference type="InterPro" id="IPR036412">
    <property type="entry name" value="HAD-like_sf"/>
</dbReference>
<dbReference type="CDD" id="cd07516">
    <property type="entry name" value="HAD_Pase"/>
    <property type="match status" value="1"/>
</dbReference>
<evidence type="ECO:0000313" key="3">
    <source>
        <dbReference type="Proteomes" id="UP000069912"/>
    </source>
</evidence>
<dbReference type="NCBIfam" id="TIGR01484">
    <property type="entry name" value="HAD-SF-IIB"/>
    <property type="match status" value="1"/>
</dbReference>
<name>A0A109RCX2_9LACT</name>
<reference evidence="1 3" key="1">
    <citation type="journal article" date="2016" name="Genome Announc.">
        <title>Complete Genome Sequences of Aerococcus christensenii CCUG 28831T, Aerococcus sanguinicola CCUG 43001T, Aerococcus urinae CCUG 36881T, Aerococcus urinaeequi CCUG 28094T, Aerococcus urinaehominis CCUG 42038 BT, and Aerococcus viridans CCUG 4311T.</title>
        <authorList>
            <person name="Carkaci D."/>
            <person name="Dargis R."/>
            <person name="Nielsen X.C."/>
            <person name="Skovgaard O."/>
            <person name="Fuursted K."/>
            <person name="Christensen J.J."/>
        </authorList>
    </citation>
    <scope>NUCLEOTIDE SEQUENCE [LARGE SCALE GENOMIC DNA]</scope>
    <source>
        <strain evidence="1 3">CCUG43001</strain>
    </source>
</reference>
<dbReference type="InterPro" id="IPR006379">
    <property type="entry name" value="HAD-SF_hydro_IIB"/>
</dbReference>
<dbReference type="AlphaFoldDB" id="A0A109RCX2"/>
<dbReference type="SFLD" id="SFLDG01140">
    <property type="entry name" value="C2.B:_Phosphomannomutase_and_P"/>
    <property type="match status" value="1"/>
</dbReference>
<gene>
    <name evidence="1" type="ORF">AWM72_01765</name>
    <name evidence="2" type="ORF">CYJ28_07335</name>
</gene>
<dbReference type="GO" id="GO:0005829">
    <property type="term" value="C:cytosol"/>
    <property type="evidence" value="ECO:0007669"/>
    <property type="project" value="TreeGrafter"/>
</dbReference>
<reference evidence="2 4" key="3">
    <citation type="submission" date="2017-12" db="EMBL/GenBank/DDBJ databases">
        <title>Phylogenetic diversity of female urinary microbiome.</title>
        <authorList>
            <person name="Thomas-White K."/>
            <person name="Wolfe A.J."/>
        </authorList>
    </citation>
    <scope>NUCLEOTIDE SEQUENCE [LARGE SCALE GENOMIC DNA]</scope>
    <source>
        <strain evidence="2 4">UMB0139</strain>
    </source>
</reference>
<evidence type="ECO:0000313" key="2">
    <source>
        <dbReference type="EMBL" id="PKZ21707.1"/>
    </source>
</evidence>
<dbReference type="PANTHER" id="PTHR10000:SF8">
    <property type="entry name" value="HAD SUPERFAMILY HYDROLASE-LIKE, TYPE 3"/>
    <property type="match status" value="1"/>
</dbReference>
<dbReference type="GO" id="GO:0016791">
    <property type="term" value="F:phosphatase activity"/>
    <property type="evidence" value="ECO:0007669"/>
    <property type="project" value="TreeGrafter"/>
</dbReference>
<protein>
    <submittedName>
        <fullName evidence="2">Cof-type HAD-IIB family hydrolase</fullName>
    </submittedName>
</protein>
<dbReference type="InterPro" id="IPR023214">
    <property type="entry name" value="HAD_sf"/>
</dbReference>
<dbReference type="OrthoDB" id="9790031at2"/>
<dbReference type="Pfam" id="PF08282">
    <property type="entry name" value="Hydrolase_3"/>
    <property type="match status" value="1"/>
</dbReference>
<evidence type="ECO:0000313" key="1">
    <source>
        <dbReference type="EMBL" id="AMB93564.1"/>
    </source>
</evidence>
<reference evidence="3" key="2">
    <citation type="submission" date="2016-01" db="EMBL/GenBank/DDBJ databases">
        <title>Six Aerococcus type strain genome sequencing and assembly using PacBio and Illumina Hiseq.</title>
        <authorList>
            <person name="Carkaci D."/>
            <person name="Dargis R."/>
            <person name="Nielsen X.C."/>
            <person name="Skovgaard O."/>
            <person name="Fuursted K."/>
            <person name="Christensen J.J."/>
        </authorList>
    </citation>
    <scope>NUCLEOTIDE SEQUENCE [LARGE SCALE GENOMIC DNA]</scope>
    <source>
        <strain evidence="3">CCUG43001</strain>
    </source>
</reference>
<dbReference type="PANTHER" id="PTHR10000">
    <property type="entry name" value="PHOSPHOSERINE PHOSPHATASE"/>
    <property type="match status" value="1"/>
</dbReference>